<accession>A0ABT5BK29</accession>
<evidence type="ECO:0000313" key="3">
    <source>
        <dbReference type="EMBL" id="MDC0674503.1"/>
    </source>
</evidence>
<keyword evidence="2" id="KW-0732">Signal</keyword>
<feature type="signal peptide" evidence="2">
    <location>
        <begin position="1"/>
        <end position="24"/>
    </location>
</feature>
<evidence type="ECO:0000313" key="4">
    <source>
        <dbReference type="Proteomes" id="UP001217838"/>
    </source>
</evidence>
<proteinExistence type="predicted"/>
<feature type="compositionally biased region" description="Low complexity" evidence="1">
    <location>
        <begin position="57"/>
        <end position="84"/>
    </location>
</feature>
<dbReference type="Proteomes" id="UP001217838">
    <property type="component" value="Unassembled WGS sequence"/>
</dbReference>
<feature type="compositionally biased region" description="Low complexity" evidence="1">
    <location>
        <begin position="33"/>
        <end position="46"/>
    </location>
</feature>
<evidence type="ECO:0000256" key="1">
    <source>
        <dbReference type="SAM" id="MobiDB-lite"/>
    </source>
</evidence>
<protein>
    <recommendedName>
        <fullName evidence="5">Lipoprotein</fullName>
    </recommendedName>
</protein>
<feature type="chain" id="PRO_5045174654" description="Lipoprotein" evidence="2">
    <location>
        <begin position="25"/>
        <end position="178"/>
    </location>
</feature>
<sequence length="178" mass="18107">MPNITPARLSLALAALLACKPGNGDTASDTDPSTGSTAGTNSTGLTDTEGDTSTGDPATSTSTSEGASTTAEPTTNATTDHGTTSTGVVSCGGGWCAAKDSLNIIIKDNHEPPHELVIPAFDADACVERTYEFTGAADHTHTLTITPTDFAIIDAGGQIEIESSEAEGHTHLVWSDCE</sequence>
<organism evidence="3 4">
    <name type="scientific">Nannocystis radixulma</name>
    <dbReference type="NCBI Taxonomy" id="2995305"/>
    <lineage>
        <taxon>Bacteria</taxon>
        <taxon>Pseudomonadati</taxon>
        <taxon>Myxococcota</taxon>
        <taxon>Polyangia</taxon>
        <taxon>Nannocystales</taxon>
        <taxon>Nannocystaceae</taxon>
        <taxon>Nannocystis</taxon>
    </lineage>
</organism>
<name>A0ABT5BK29_9BACT</name>
<evidence type="ECO:0000256" key="2">
    <source>
        <dbReference type="SAM" id="SignalP"/>
    </source>
</evidence>
<dbReference type="EMBL" id="JAQNDN010000024">
    <property type="protein sequence ID" value="MDC0674503.1"/>
    <property type="molecule type" value="Genomic_DNA"/>
</dbReference>
<comment type="caution">
    <text evidence="3">The sequence shown here is derived from an EMBL/GenBank/DDBJ whole genome shotgun (WGS) entry which is preliminary data.</text>
</comment>
<gene>
    <name evidence="3" type="ORF">POL58_42545</name>
</gene>
<feature type="region of interest" description="Disordered" evidence="1">
    <location>
        <begin position="21"/>
        <end position="84"/>
    </location>
</feature>
<keyword evidence="4" id="KW-1185">Reference proteome</keyword>
<dbReference type="RefSeq" id="WP_272008804.1">
    <property type="nucleotide sequence ID" value="NZ_JAQNDN010000024.1"/>
</dbReference>
<evidence type="ECO:0008006" key="5">
    <source>
        <dbReference type="Google" id="ProtNLM"/>
    </source>
</evidence>
<reference evidence="3 4" key="1">
    <citation type="submission" date="2022-11" db="EMBL/GenBank/DDBJ databases">
        <title>Minimal conservation of predation-associated metabolite biosynthetic gene clusters underscores biosynthetic potential of Myxococcota including descriptions for ten novel species: Archangium lansinium sp. nov., Myxococcus landrumus sp. nov., Nannocystis bai.</title>
        <authorList>
            <person name="Ahearne A."/>
            <person name="Stevens C."/>
            <person name="Dowd S."/>
        </authorList>
    </citation>
    <scope>NUCLEOTIDE SEQUENCE [LARGE SCALE GENOMIC DNA]</scope>
    <source>
        <strain evidence="3 4">NCELM</strain>
    </source>
</reference>